<accession>A0A0V8HI89</accession>
<dbReference type="GO" id="GO:1903785">
    <property type="term" value="P:L-valine transmembrane transport"/>
    <property type="evidence" value="ECO:0007669"/>
    <property type="project" value="TreeGrafter"/>
</dbReference>
<dbReference type="GO" id="GO:0005886">
    <property type="term" value="C:plasma membrane"/>
    <property type="evidence" value="ECO:0007669"/>
    <property type="project" value="UniProtKB-SubCell"/>
</dbReference>
<evidence type="ECO:0000256" key="8">
    <source>
        <dbReference type="SAM" id="Phobius"/>
    </source>
</evidence>
<keyword evidence="7 8" id="KW-0472">Membrane</keyword>
<evidence type="ECO:0000256" key="4">
    <source>
        <dbReference type="ARBA" id="ARBA00022475"/>
    </source>
</evidence>
<dbReference type="Proteomes" id="UP000181997">
    <property type="component" value="Unassembled WGS sequence"/>
</dbReference>
<feature type="transmembrane region" description="Helical" evidence="8">
    <location>
        <begin position="187"/>
        <end position="206"/>
    </location>
</feature>
<dbReference type="Pfam" id="PF03591">
    <property type="entry name" value="AzlC"/>
    <property type="match status" value="1"/>
</dbReference>
<proteinExistence type="inferred from homology"/>
<organism evidence="9 10">
    <name type="scientific">[Bacillus] enclensis</name>
    <dbReference type="NCBI Taxonomy" id="1402860"/>
    <lineage>
        <taxon>Bacteria</taxon>
        <taxon>Bacillati</taxon>
        <taxon>Bacillota</taxon>
        <taxon>Bacilli</taxon>
        <taxon>Bacillales</taxon>
        <taxon>Bacillaceae</taxon>
        <taxon>Rossellomorea</taxon>
    </lineage>
</organism>
<keyword evidence="3" id="KW-0813">Transport</keyword>
<dbReference type="RefSeq" id="WP_058298201.1">
    <property type="nucleotide sequence ID" value="NZ_FMAU01000002.1"/>
</dbReference>
<keyword evidence="10" id="KW-1185">Reference proteome</keyword>
<evidence type="ECO:0000256" key="2">
    <source>
        <dbReference type="ARBA" id="ARBA00010735"/>
    </source>
</evidence>
<dbReference type="PANTHER" id="PTHR34979:SF1">
    <property type="entry name" value="INNER MEMBRANE PROTEIN YGAZ"/>
    <property type="match status" value="1"/>
</dbReference>
<feature type="transmembrane region" description="Helical" evidence="8">
    <location>
        <begin position="212"/>
        <end position="232"/>
    </location>
</feature>
<protein>
    <submittedName>
        <fullName evidence="9">4-azaleucine resistance probable transporter AzlC</fullName>
    </submittedName>
</protein>
<keyword evidence="5 8" id="KW-0812">Transmembrane</keyword>
<feature type="transmembrane region" description="Helical" evidence="8">
    <location>
        <begin position="161"/>
        <end position="180"/>
    </location>
</feature>
<evidence type="ECO:0000256" key="1">
    <source>
        <dbReference type="ARBA" id="ARBA00004651"/>
    </source>
</evidence>
<dbReference type="EMBL" id="FMAU01000002">
    <property type="protein sequence ID" value="SCC00045.1"/>
    <property type="molecule type" value="Genomic_DNA"/>
</dbReference>
<keyword evidence="6 8" id="KW-1133">Transmembrane helix</keyword>
<evidence type="ECO:0000256" key="7">
    <source>
        <dbReference type="ARBA" id="ARBA00023136"/>
    </source>
</evidence>
<keyword evidence="4" id="KW-1003">Cell membrane</keyword>
<gene>
    <name evidence="9" type="ORF">GA0061094_1757</name>
</gene>
<feature type="transmembrane region" description="Helical" evidence="8">
    <location>
        <begin position="21"/>
        <end position="39"/>
    </location>
</feature>
<sequence>MEALLSTKKASDFRQGLQGGVSIAIGYMPVALTFGLLAKTTGLTVTETVLMSMLVFAGAAQYISLSLIAVGTGILEIILTTFIVNIRHFLMSASLSEKLDDDELYKKLGYAFGITDETFTVISVKEGRVKTGFAFGVILISYGSWVVNSGIGYFIGEILPGFLQASMTIALYAMFVGLLVPSMKKSVKVTFLALTAGAMNSVLLFTTNLSNGWSIVLATIVSAILVEAVVVLKRKGGGVGDE</sequence>
<comment type="similarity">
    <text evidence="2">Belongs to the AzlC family.</text>
</comment>
<dbReference type="AlphaFoldDB" id="A0A0V8HI89"/>
<evidence type="ECO:0000313" key="10">
    <source>
        <dbReference type="Proteomes" id="UP000181997"/>
    </source>
</evidence>
<dbReference type="InterPro" id="IPR011606">
    <property type="entry name" value="Brnchd-chn_aa_trnsp_permease"/>
</dbReference>
<feature type="transmembrane region" description="Helical" evidence="8">
    <location>
        <begin position="133"/>
        <end position="155"/>
    </location>
</feature>
<dbReference type="PANTHER" id="PTHR34979">
    <property type="entry name" value="INNER MEMBRANE PROTEIN YGAZ"/>
    <property type="match status" value="1"/>
</dbReference>
<reference evidence="10" key="1">
    <citation type="submission" date="2016-08" db="EMBL/GenBank/DDBJ databases">
        <authorList>
            <person name="Varghese N."/>
            <person name="Submissions Spin"/>
        </authorList>
    </citation>
    <scope>NUCLEOTIDE SEQUENCE [LARGE SCALE GENOMIC DNA]</scope>
    <source>
        <strain evidence="10">SGD-1123</strain>
    </source>
</reference>
<name>A0A0V8HI89_9BACI</name>
<evidence type="ECO:0000256" key="5">
    <source>
        <dbReference type="ARBA" id="ARBA00022692"/>
    </source>
</evidence>
<dbReference type="OrthoDB" id="3177005at2"/>
<comment type="subcellular location">
    <subcellularLocation>
        <location evidence="1">Cell membrane</location>
        <topology evidence="1">Multi-pass membrane protein</topology>
    </subcellularLocation>
</comment>
<evidence type="ECO:0000313" key="9">
    <source>
        <dbReference type="EMBL" id="SCC00045.1"/>
    </source>
</evidence>
<feature type="transmembrane region" description="Helical" evidence="8">
    <location>
        <begin position="59"/>
        <end position="84"/>
    </location>
</feature>
<evidence type="ECO:0000256" key="6">
    <source>
        <dbReference type="ARBA" id="ARBA00022989"/>
    </source>
</evidence>
<evidence type="ECO:0000256" key="3">
    <source>
        <dbReference type="ARBA" id="ARBA00022448"/>
    </source>
</evidence>